<keyword evidence="3" id="KW-1185">Reference proteome</keyword>
<dbReference type="AlphaFoldDB" id="C6LD37"/>
<protein>
    <submittedName>
        <fullName evidence="2">Uncharacterized protein</fullName>
    </submittedName>
</protein>
<evidence type="ECO:0000313" key="2">
    <source>
        <dbReference type="EMBL" id="EET61520.1"/>
    </source>
</evidence>
<name>C6LD37_9FIRM</name>
<feature type="region of interest" description="Disordered" evidence="1">
    <location>
        <begin position="1"/>
        <end position="45"/>
    </location>
</feature>
<evidence type="ECO:0000313" key="3">
    <source>
        <dbReference type="Proteomes" id="UP000005561"/>
    </source>
</evidence>
<reference evidence="2" key="1">
    <citation type="submission" date="2009-07" db="EMBL/GenBank/DDBJ databases">
        <authorList>
            <person name="Weinstock G."/>
            <person name="Sodergren E."/>
            <person name="Clifton S."/>
            <person name="Fulton L."/>
            <person name="Fulton B."/>
            <person name="Courtney L."/>
            <person name="Fronick C."/>
            <person name="Harrison M."/>
            <person name="Strong C."/>
            <person name="Farmer C."/>
            <person name="Delahaunty K."/>
            <person name="Markovic C."/>
            <person name="Hall O."/>
            <person name="Minx P."/>
            <person name="Tomlinson C."/>
            <person name="Mitreva M."/>
            <person name="Nelson J."/>
            <person name="Hou S."/>
            <person name="Wollam A."/>
            <person name="Pepin K.H."/>
            <person name="Johnson M."/>
            <person name="Bhonagiri V."/>
            <person name="Nash W.E."/>
            <person name="Warren W."/>
            <person name="Chinwalla A."/>
            <person name="Mardis E.R."/>
            <person name="Wilson R.K."/>
        </authorList>
    </citation>
    <scope>NUCLEOTIDE SEQUENCE [LARGE SCALE GENOMIC DNA]</scope>
    <source>
        <strain evidence="2">DSM 14469</strain>
    </source>
</reference>
<dbReference type="Proteomes" id="UP000005561">
    <property type="component" value="Unassembled WGS sequence"/>
</dbReference>
<proteinExistence type="predicted"/>
<dbReference type="EMBL" id="ACCL02000006">
    <property type="protein sequence ID" value="EET61520.1"/>
    <property type="molecule type" value="Genomic_DNA"/>
</dbReference>
<organism evidence="2 3">
    <name type="scientific">Marvinbryantia formatexigens DSM 14469</name>
    <dbReference type="NCBI Taxonomy" id="478749"/>
    <lineage>
        <taxon>Bacteria</taxon>
        <taxon>Bacillati</taxon>
        <taxon>Bacillota</taxon>
        <taxon>Clostridia</taxon>
        <taxon>Lachnospirales</taxon>
        <taxon>Lachnospiraceae</taxon>
        <taxon>Marvinbryantia</taxon>
    </lineage>
</organism>
<evidence type="ECO:0000256" key="1">
    <source>
        <dbReference type="SAM" id="MobiDB-lite"/>
    </source>
</evidence>
<accession>C6LD37</accession>
<sequence>MVTKIAGSCRCGRPRQSYPSPDNSDKRGETMDGNSGGRSSDRAVIPRRIFRRRPSVF</sequence>
<comment type="caution">
    <text evidence="2">The sequence shown here is derived from an EMBL/GenBank/DDBJ whole genome shotgun (WGS) entry which is preliminary data.</text>
</comment>
<gene>
    <name evidence="2" type="ORF">BRYFOR_06695</name>
</gene>